<evidence type="ECO:0000256" key="2">
    <source>
        <dbReference type="SAM" id="SignalP"/>
    </source>
</evidence>
<dbReference type="PROSITE" id="PS51257">
    <property type="entry name" value="PROKAR_LIPOPROTEIN"/>
    <property type="match status" value="1"/>
</dbReference>
<name>A0A1N6S6Y0_9GAMM</name>
<feature type="signal peptide" evidence="2">
    <location>
        <begin position="1"/>
        <end position="30"/>
    </location>
</feature>
<keyword evidence="2" id="KW-0732">Signal</keyword>
<feature type="region of interest" description="Disordered" evidence="1">
    <location>
        <begin position="35"/>
        <end position="89"/>
    </location>
</feature>
<evidence type="ECO:0000313" key="4">
    <source>
        <dbReference type="Proteomes" id="UP000241788"/>
    </source>
</evidence>
<evidence type="ECO:0008006" key="5">
    <source>
        <dbReference type="Google" id="ProtNLM"/>
    </source>
</evidence>
<evidence type="ECO:0000313" key="3">
    <source>
        <dbReference type="EMBL" id="SIQ36790.1"/>
    </source>
</evidence>
<dbReference type="EMBL" id="FTLW01000002">
    <property type="protein sequence ID" value="SIQ36790.1"/>
    <property type="molecule type" value="Genomic_DNA"/>
</dbReference>
<reference evidence="4" key="1">
    <citation type="submission" date="2017-01" db="EMBL/GenBank/DDBJ databases">
        <authorList>
            <person name="Varghese N."/>
            <person name="Submissions S."/>
        </authorList>
    </citation>
    <scope>NUCLEOTIDE SEQUENCE [LARGE SCALE GENOMIC DNA]</scope>
    <source>
        <strain evidence="4">UM1</strain>
    </source>
</reference>
<protein>
    <recommendedName>
        <fullName evidence="5">Membrane-bound lysozyme-inhibitor of c-type lysozyme</fullName>
    </recommendedName>
</protein>
<organism evidence="3 4">
    <name type="scientific">Solilutibacter tolerans</name>
    <dbReference type="NCBI Taxonomy" id="1604334"/>
    <lineage>
        <taxon>Bacteria</taxon>
        <taxon>Pseudomonadati</taxon>
        <taxon>Pseudomonadota</taxon>
        <taxon>Gammaproteobacteria</taxon>
        <taxon>Lysobacterales</taxon>
        <taxon>Lysobacteraceae</taxon>
        <taxon>Solilutibacter</taxon>
    </lineage>
</organism>
<dbReference type="Proteomes" id="UP000241788">
    <property type="component" value="Unassembled WGS sequence"/>
</dbReference>
<sequence>MNRPYRLRLQPLLIALIALPVALLASCTRAPSQEDTSVAAGNAQTPASETPAEVTGSDAAPGPAGPVTVEPPRPQVMEGVPTKIKMPPPTTHTPPVALGAAIDYGCESGSTLRVRYGNGVAEIAWTGGDHLRLTAQAADAGGGELYAGDGYQLRRLGSAVQLQPSGGGSEWRCVETNASA</sequence>
<accession>A0A1N6S6Y0</accession>
<feature type="chain" id="PRO_5012297573" description="Membrane-bound lysozyme-inhibitor of c-type lysozyme" evidence="2">
    <location>
        <begin position="31"/>
        <end position="180"/>
    </location>
</feature>
<dbReference type="STRING" id="1604334.SAMN05421546_1200"/>
<evidence type="ECO:0000256" key="1">
    <source>
        <dbReference type="SAM" id="MobiDB-lite"/>
    </source>
</evidence>
<proteinExistence type="predicted"/>
<gene>
    <name evidence="3" type="ORF">SAMN05421546_1200</name>
</gene>
<dbReference type="AlphaFoldDB" id="A0A1N6S6Y0"/>
<keyword evidence="4" id="KW-1185">Reference proteome</keyword>
<dbReference type="RefSeq" id="WP_076586212.1">
    <property type="nucleotide sequence ID" value="NZ_FTLW01000002.1"/>
</dbReference>